<feature type="region of interest" description="Disordered" evidence="1">
    <location>
        <begin position="37"/>
        <end position="70"/>
    </location>
</feature>
<keyword evidence="3" id="KW-1185">Reference proteome</keyword>
<evidence type="ECO:0000313" key="2">
    <source>
        <dbReference type="EMBL" id="NOU80694.1"/>
    </source>
</evidence>
<evidence type="ECO:0000256" key="1">
    <source>
        <dbReference type="SAM" id="MobiDB-lite"/>
    </source>
</evidence>
<gene>
    <name evidence="2" type="ORF">GC101_17665</name>
</gene>
<name>A0ABX1YK09_9BACL</name>
<dbReference type="EMBL" id="WHOB01000052">
    <property type="protein sequence ID" value="NOU80694.1"/>
    <property type="molecule type" value="Genomic_DNA"/>
</dbReference>
<dbReference type="Proteomes" id="UP000596857">
    <property type="component" value="Unassembled WGS sequence"/>
</dbReference>
<proteinExistence type="predicted"/>
<accession>A0ABX1YK09</accession>
<organism evidence="2 3">
    <name type="scientific">Paenibacillus phytohabitans</name>
    <dbReference type="NCBI Taxonomy" id="2654978"/>
    <lineage>
        <taxon>Bacteria</taxon>
        <taxon>Bacillati</taxon>
        <taxon>Bacillota</taxon>
        <taxon>Bacilli</taxon>
        <taxon>Bacillales</taxon>
        <taxon>Paenibacillaceae</taxon>
        <taxon>Paenibacillus</taxon>
    </lineage>
</organism>
<evidence type="ECO:0000313" key="3">
    <source>
        <dbReference type="Proteomes" id="UP000596857"/>
    </source>
</evidence>
<comment type="caution">
    <text evidence="2">The sequence shown here is derived from an EMBL/GenBank/DDBJ whole genome shotgun (WGS) entry which is preliminary data.</text>
</comment>
<sequence length="70" mass="7992">MNLKTTPKKQRYGGGIWNCRSDSVRLKAFRRKARFGSISSHPDFHRDQRYKFKNPGTTAAGSPNIHRSGD</sequence>
<reference evidence="2 3" key="1">
    <citation type="submission" date="2019-10" db="EMBL/GenBank/DDBJ databases">
        <title>Description of Paenibacillus terricola sp. nov.</title>
        <authorList>
            <person name="Carlier A."/>
            <person name="Qi S."/>
        </authorList>
    </citation>
    <scope>NUCLEOTIDE SEQUENCE [LARGE SCALE GENOMIC DNA]</scope>
    <source>
        <strain evidence="2 3">LMG 31459</strain>
    </source>
</reference>
<protein>
    <submittedName>
        <fullName evidence="2">Uncharacterized protein</fullName>
    </submittedName>
</protein>